<dbReference type="Proteomes" id="UP000033202">
    <property type="component" value="Unassembled WGS sequence"/>
</dbReference>
<keyword evidence="3" id="KW-1185">Reference proteome</keyword>
<dbReference type="RefSeq" id="WP_157032777.1">
    <property type="nucleotide sequence ID" value="NZ_BBWU01000015.1"/>
</dbReference>
<feature type="transmembrane region" description="Helical" evidence="1">
    <location>
        <begin position="6"/>
        <end position="27"/>
    </location>
</feature>
<protein>
    <submittedName>
        <fullName evidence="2">Uncharacterized protein</fullName>
    </submittedName>
</protein>
<sequence>MTGPSALVLSVLMIAAVALILGGVAQLRRGEKRGWLMFVAAVVLVGNVLIWTV</sequence>
<keyword evidence="1" id="KW-0472">Membrane</keyword>
<dbReference type="EMBL" id="BBWU01000015">
    <property type="protein sequence ID" value="GAO38390.1"/>
    <property type="molecule type" value="Genomic_DNA"/>
</dbReference>
<name>A0A0E9MMQ4_9SPHN</name>
<dbReference type="OrthoDB" id="7581964at2"/>
<proteinExistence type="predicted"/>
<evidence type="ECO:0000313" key="2">
    <source>
        <dbReference type="EMBL" id="GAO38390.1"/>
    </source>
</evidence>
<keyword evidence="1" id="KW-1133">Transmembrane helix</keyword>
<comment type="caution">
    <text evidence="2">The sequence shown here is derived from an EMBL/GenBank/DDBJ whole genome shotgun (WGS) entry which is preliminary data.</text>
</comment>
<organism evidence="2 3">
    <name type="scientific">Sphingomonas changbaiensis NBRC 104936</name>
    <dbReference type="NCBI Taxonomy" id="1219043"/>
    <lineage>
        <taxon>Bacteria</taxon>
        <taxon>Pseudomonadati</taxon>
        <taxon>Pseudomonadota</taxon>
        <taxon>Alphaproteobacteria</taxon>
        <taxon>Sphingomonadales</taxon>
        <taxon>Sphingomonadaceae</taxon>
        <taxon>Sphingomonas</taxon>
    </lineage>
</organism>
<accession>A0A0E9MMQ4</accession>
<dbReference type="AlphaFoldDB" id="A0A0E9MMQ4"/>
<reference evidence="2 3" key="1">
    <citation type="submission" date="2015-04" db="EMBL/GenBank/DDBJ databases">
        <title>Whole genome shotgun sequence of Sphingomonas changbaiensis NBRC 104936.</title>
        <authorList>
            <person name="Katano-Makiyama Y."/>
            <person name="Hosoyama A."/>
            <person name="Hashimoto M."/>
            <person name="Noguchi M."/>
            <person name="Tsuchikane K."/>
            <person name="Ohji S."/>
            <person name="Yamazoe A."/>
            <person name="Ichikawa N."/>
            <person name="Kimura A."/>
            <person name="Fujita N."/>
        </authorList>
    </citation>
    <scope>NUCLEOTIDE SEQUENCE [LARGE SCALE GENOMIC DNA]</scope>
    <source>
        <strain evidence="2 3">NBRC 104936</strain>
    </source>
</reference>
<evidence type="ECO:0000256" key="1">
    <source>
        <dbReference type="SAM" id="Phobius"/>
    </source>
</evidence>
<keyword evidence="1" id="KW-0812">Transmembrane</keyword>
<feature type="transmembrane region" description="Helical" evidence="1">
    <location>
        <begin position="34"/>
        <end position="52"/>
    </location>
</feature>
<evidence type="ECO:0000313" key="3">
    <source>
        <dbReference type="Proteomes" id="UP000033202"/>
    </source>
</evidence>
<gene>
    <name evidence="2" type="ORF">SCH01S_15_00150</name>
</gene>